<organism evidence="2 3">
    <name type="scientific">Streptomyces spiralis</name>
    <dbReference type="NCBI Taxonomy" id="66376"/>
    <lineage>
        <taxon>Bacteria</taxon>
        <taxon>Bacillati</taxon>
        <taxon>Actinomycetota</taxon>
        <taxon>Actinomycetes</taxon>
        <taxon>Kitasatosporales</taxon>
        <taxon>Streptomycetaceae</taxon>
        <taxon>Streptomyces</taxon>
    </lineage>
</organism>
<dbReference type="InterPro" id="IPR007110">
    <property type="entry name" value="Ig-like_dom"/>
</dbReference>
<protein>
    <recommendedName>
        <fullName evidence="1">Ig-like domain-containing protein</fullName>
    </recommendedName>
</protein>
<dbReference type="EMBL" id="BNBC01000017">
    <property type="protein sequence ID" value="GHE80209.1"/>
    <property type="molecule type" value="Genomic_DNA"/>
</dbReference>
<dbReference type="AlphaFoldDB" id="A0A919A1P3"/>
<reference evidence="2" key="1">
    <citation type="journal article" date="2014" name="Int. J. Syst. Evol. Microbiol.">
        <title>Complete genome sequence of Corynebacterium casei LMG S-19264T (=DSM 44701T), isolated from a smear-ripened cheese.</title>
        <authorList>
            <consortium name="US DOE Joint Genome Institute (JGI-PGF)"/>
            <person name="Walter F."/>
            <person name="Albersmeier A."/>
            <person name="Kalinowski J."/>
            <person name="Ruckert C."/>
        </authorList>
    </citation>
    <scope>NUCLEOTIDE SEQUENCE</scope>
    <source>
        <strain evidence="2">JCM 3302</strain>
    </source>
</reference>
<dbReference type="PROSITE" id="PS50835">
    <property type="entry name" value="IG_LIKE"/>
    <property type="match status" value="1"/>
</dbReference>
<evidence type="ECO:0000313" key="3">
    <source>
        <dbReference type="Proteomes" id="UP000641386"/>
    </source>
</evidence>
<reference evidence="2" key="2">
    <citation type="submission" date="2020-09" db="EMBL/GenBank/DDBJ databases">
        <authorList>
            <person name="Sun Q."/>
            <person name="Ohkuma M."/>
        </authorList>
    </citation>
    <scope>NUCLEOTIDE SEQUENCE</scope>
    <source>
        <strain evidence="2">JCM 3302</strain>
    </source>
</reference>
<evidence type="ECO:0000259" key="1">
    <source>
        <dbReference type="PROSITE" id="PS50835"/>
    </source>
</evidence>
<keyword evidence="3" id="KW-1185">Reference proteome</keyword>
<feature type="domain" description="Ig-like" evidence="1">
    <location>
        <begin position="174"/>
        <end position="207"/>
    </location>
</feature>
<dbReference type="Proteomes" id="UP000641386">
    <property type="component" value="Unassembled WGS sequence"/>
</dbReference>
<comment type="caution">
    <text evidence="2">The sequence shown here is derived from an EMBL/GenBank/DDBJ whole genome shotgun (WGS) entry which is preliminary data.</text>
</comment>
<dbReference type="RefSeq" id="WP_189902024.1">
    <property type="nucleotide sequence ID" value="NZ_BNBC01000017.1"/>
</dbReference>
<accession>A0A919A1P3</accession>
<name>A0A919A1P3_9ACTN</name>
<proteinExistence type="predicted"/>
<sequence length="281" mass="31366">MPLMTPSVALASCERSLRDLLTIVLREKFGADWIRHVFEETDVAILRNKQETEQKRRTKRGVVAVSGNLIEYAEFTQLTRLINKHWEALNGALGAKKEITVLLDRFEALRNTVAHSRELLPFEEELLSAIAGEIRNRVTIHISGKDAAGQYFPRIELVRDSFGNSTETAVQNQPQLFSVATGTTLRPGDVVTFTCRAVDPQNRGLFWAFQTPDGVRHTSDDPYGATFGEAVEWTWEVTDKHISGIAVLAVTLTSDGNYHRYGAAGYDSIVAFTYEVLPPLS</sequence>
<evidence type="ECO:0000313" key="2">
    <source>
        <dbReference type="EMBL" id="GHE80209.1"/>
    </source>
</evidence>
<gene>
    <name evidence="2" type="ORF">GCM10014715_39490</name>
</gene>